<keyword evidence="2 6" id="KW-0547">Nucleotide-binding</keyword>
<dbReference type="Gene3D" id="1.25.40.10">
    <property type="entry name" value="Tetratricopeptide repeat domain"/>
    <property type="match status" value="2"/>
</dbReference>
<keyword evidence="4 6" id="KW-0067">ATP-binding</keyword>
<dbReference type="Proteomes" id="UP001164459">
    <property type="component" value="Chromosome"/>
</dbReference>
<dbReference type="SUPFAM" id="SSF56112">
    <property type="entry name" value="Protein kinase-like (PK-like)"/>
    <property type="match status" value="1"/>
</dbReference>
<dbReference type="InterPro" id="IPR017441">
    <property type="entry name" value="Protein_kinase_ATP_BS"/>
</dbReference>
<dbReference type="Gene3D" id="3.30.200.20">
    <property type="entry name" value="Phosphorylase Kinase, domain 1"/>
    <property type="match status" value="1"/>
</dbReference>
<dbReference type="PROSITE" id="PS50011">
    <property type="entry name" value="PROTEIN_KINASE_DOM"/>
    <property type="match status" value="1"/>
</dbReference>
<feature type="repeat" description="TPR" evidence="5">
    <location>
        <begin position="663"/>
        <end position="696"/>
    </location>
</feature>
<evidence type="ECO:0000256" key="4">
    <source>
        <dbReference type="ARBA" id="ARBA00022840"/>
    </source>
</evidence>
<evidence type="ECO:0000256" key="5">
    <source>
        <dbReference type="PROSITE-ProRule" id="PRU00339"/>
    </source>
</evidence>
<dbReference type="SMART" id="SM00028">
    <property type="entry name" value="TPR"/>
    <property type="match status" value="6"/>
</dbReference>
<gene>
    <name evidence="8" type="ORF">O0S08_44705</name>
</gene>
<dbReference type="RefSeq" id="WP_269035628.1">
    <property type="nucleotide sequence ID" value="NZ_CP114040.1"/>
</dbReference>
<protein>
    <submittedName>
        <fullName evidence="8">Serine/threonine-protein kinase</fullName>
    </submittedName>
</protein>
<dbReference type="SUPFAM" id="SSF48452">
    <property type="entry name" value="TPR-like"/>
    <property type="match status" value="3"/>
</dbReference>
<evidence type="ECO:0000256" key="2">
    <source>
        <dbReference type="ARBA" id="ARBA00022741"/>
    </source>
</evidence>
<evidence type="ECO:0000256" key="1">
    <source>
        <dbReference type="ARBA" id="ARBA00022679"/>
    </source>
</evidence>
<keyword evidence="9" id="KW-1185">Reference proteome</keyword>
<organism evidence="8 9">
    <name type="scientific">Nannocystis punicea</name>
    <dbReference type="NCBI Taxonomy" id="2995304"/>
    <lineage>
        <taxon>Bacteria</taxon>
        <taxon>Pseudomonadati</taxon>
        <taxon>Myxococcota</taxon>
        <taxon>Polyangia</taxon>
        <taxon>Nannocystales</taxon>
        <taxon>Nannocystaceae</taxon>
        <taxon>Nannocystis</taxon>
    </lineage>
</organism>
<dbReference type="Pfam" id="PF00069">
    <property type="entry name" value="Pkinase"/>
    <property type="match status" value="1"/>
</dbReference>
<feature type="domain" description="Protein kinase" evidence="7">
    <location>
        <begin position="48"/>
        <end position="327"/>
    </location>
</feature>
<dbReference type="CDD" id="cd14014">
    <property type="entry name" value="STKc_PknB_like"/>
    <property type="match status" value="1"/>
</dbReference>
<dbReference type="PROSITE" id="PS00108">
    <property type="entry name" value="PROTEIN_KINASE_ST"/>
    <property type="match status" value="1"/>
</dbReference>
<accession>A0ABY7H200</accession>
<dbReference type="InterPro" id="IPR011009">
    <property type="entry name" value="Kinase-like_dom_sf"/>
</dbReference>
<dbReference type="PROSITE" id="PS50005">
    <property type="entry name" value="TPR"/>
    <property type="match status" value="2"/>
</dbReference>
<feature type="repeat" description="TPR" evidence="5">
    <location>
        <begin position="621"/>
        <end position="654"/>
    </location>
</feature>
<feature type="binding site" evidence="6">
    <location>
        <position position="77"/>
    </location>
    <ligand>
        <name>ATP</name>
        <dbReference type="ChEBI" id="CHEBI:30616"/>
    </ligand>
</feature>
<dbReference type="InterPro" id="IPR008271">
    <property type="entry name" value="Ser/Thr_kinase_AS"/>
</dbReference>
<sequence length="866" mass="92944">MSDRVDDTLRGPQVPNLAATMLAATLGAAAKAEEPQLELGSGEVVGRYIVLSRLGAGSMGVVYAAYDPELDRKVALKLLRSRADEADARARLQREAQAMARLQHPNVVAVFDVGAFRDHVWVAMEFVEGQVLSAWSAAMRRTWREVLDVLCAAGRGLAAAHAAGLVHRDIKPDNIMVGGDGRVRLMDFGLARSGTAERVRTAAPAGNVPARNLVATNAGAILGTPAYMAPEQFAGLPTDARTDQFGWCATCWEALYGQRPFAGDSFMDLALAVGGGVLRPPPPTSAPRWVRRALERGLRTDPETRFPAMDDLLAELAYGQGRPRRWLQRFALTTGLVGLAGFFGTRELHTAEAEAACEAAGAALEQVWNDDVRAQLAAAFSRASPHLGAIMAEHGAGWLDHLAAEWKATRVSVCRGATVDHTHAPELAATQVACLDERRIDLEAIVGVLVEADAEVVQRAPYLVSGLVPASICLREVRSPRPVDLSHETYLGAHPIALRRRLVRAAALEDSGKFPAGLTAANDVLHEAERFGLQALRAEALMRIGSLHERLGDAVAAERALEEAVWIATGEGHDELVAEAASMLAFTVSFRAGRHEDGLRWARLSQAALHRLGAEDSLRAARLHSVLGTVHRLRGDLDAALRHSERALALRERLLGPEHPDVARSLNTLGNVALARGEYEQAVRWHERALAIRGNAYGVDSHDVATSMKNLGDAHLARGAVDDAFMFHNDALALRERLLGPDHPDVAVALIDLGRTQMARRAFAAARDVFTRAAELRERIAALADARADAWTLAGEATLALGDPVRAAALLTRALELYGDAGPPSERRAATLATLAEALRAEGLTARADAMARAADDEAAAALRRK</sequence>
<dbReference type="SMART" id="SM00220">
    <property type="entry name" value="S_TKc"/>
    <property type="match status" value="1"/>
</dbReference>
<reference evidence="8" key="1">
    <citation type="submission" date="2022-11" db="EMBL/GenBank/DDBJ databases">
        <title>Minimal conservation of predation-associated metabolite biosynthetic gene clusters underscores biosynthetic potential of Myxococcota including descriptions for ten novel species: Archangium lansinium sp. nov., Myxococcus landrumus sp. nov., Nannocystis bai.</title>
        <authorList>
            <person name="Ahearne A."/>
            <person name="Stevens C."/>
            <person name="Dowd S."/>
        </authorList>
    </citation>
    <scope>NUCLEOTIDE SEQUENCE</scope>
    <source>
        <strain evidence="8">Fl3</strain>
    </source>
</reference>
<keyword evidence="3 8" id="KW-0418">Kinase</keyword>
<dbReference type="GO" id="GO:0016301">
    <property type="term" value="F:kinase activity"/>
    <property type="evidence" value="ECO:0007669"/>
    <property type="project" value="UniProtKB-KW"/>
</dbReference>
<dbReference type="PANTHER" id="PTHR43289">
    <property type="entry name" value="MITOGEN-ACTIVATED PROTEIN KINASE KINASE KINASE 20-RELATED"/>
    <property type="match status" value="1"/>
</dbReference>
<keyword evidence="1" id="KW-0808">Transferase</keyword>
<name>A0ABY7H200_9BACT</name>
<proteinExistence type="predicted"/>
<dbReference type="EMBL" id="CP114040">
    <property type="protein sequence ID" value="WAS93298.1"/>
    <property type="molecule type" value="Genomic_DNA"/>
</dbReference>
<keyword evidence="5" id="KW-0802">TPR repeat</keyword>
<dbReference type="InterPro" id="IPR019734">
    <property type="entry name" value="TPR_rpt"/>
</dbReference>
<dbReference type="Gene3D" id="1.10.510.10">
    <property type="entry name" value="Transferase(Phosphotransferase) domain 1"/>
    <property type="match status" value="1"/>
</dbReference>
<dbReference type="Pfam" id="PF13424">
    <property type="entry name" value="TPR_12"/>
    <property type="match status" value="2"/>
</dbReference>
<dbReference type="PANTHER" id="PTHR43289:SF6">
    <property type="entry name" value="SERINE_THREONINE-PROTEIN KINASE NEKL-3"/>
    <property type="match status" value="1"/>
</dbReference>
<evidence type="ECO:0000259" key="7">
    <source>
        <dbReference type="PROSITE" id="PS50011"/>
    </source>
</evidence>
<dbReference type="InterPro" id="IPR011990">
    <property type="entry name" value="TPR-like_helical_dom_sf"/>
</dbReference>
<evidence type="ECO:0000313" key="9">
    <source>
        <dbReference type="Proteomes" id="UP001164459"/>
    </source>
</evidence>
<evidence type="ECO:0000256" key="3">
    <source>
        <dbReference type="ARBA" id="ARBA00022777"/>
    </source>
</evidence>
<evidence type="ECO:0000256" key="6">
    <source>
        <dbReference type="PROSITE-ProRule" id="PRU10141"/>
    </source>
</evidence>
<dbReference type="PROSITE" id="PS00107">
    <property type="entry name" value="PROTEIN_KINASE_ATP"/>
    <property type="match status" value="1"/>
</dbReference>
<dbReference type="InterPro" id="IPR000719">
    <property type="entry name" value="Prot_kinase_dom"/>
</dbReference>
<evidence type="ECO:0000313" key="8">
    <source>
        <dbReference type="EMBL" id="WAS93298.1"/>
    </source>
</evidence>